<proteinExistence type="predicted"/>
<dbReference type="Gene3D" id="2.60.120.200">
    <property type="match status" value="1"/>
</dbReference>
<dbReference type="EMBL" id="GEBQ01004162">
    <property type="protein sequence ID" value="JAT35815.1"/>
    <property type="molecule type" value="Transcribed_RNA"/>
</dbReference>
<evidence type="ECO:0000313" key="3">
    <source>
        <dbReference type="EMBL" id="JAT35815.1"/>
    </source>
</evidence>
<evidence type="ECO:0000256" key="1">
    <source>
        <dbReference type="PROSITE-ProRule" id="PRU00122"/>
    </source>
</evidence>
<dbReference type="Pfam" id="PF02210">
    <property type="entry name" value="Laminin_G_2"/>
    <property type="match status" value="1"/>
</dbReference>
<evidence type="ECO:0000259" key="2">
    <source>
        <dbReference type="PROSITE" id="PS50025"/>
    </source>
</evidence>
<sequence length="199" mass="21837">QNGMVAALPAGAAHFGGDSYLLMNPQPNLMKRGEIGSLQRRDIDFLFINFSTAHPHGMILWSSQDEEFVGVGLERGLVKLAWSWKGEEMTVVTLPGATVADGNWHDITVNFSSDNITVWSDRGDPLSVLSDGQQPILTDGIIHLGGFPNPKTTAEETHGIYKERFQGCVSEIVWTDHSSVTDFTQYSGENIRSCPIFGN</sequence>
<accession>A0A1B6MIV4</accession>
<dbReference type="InterPro" id="IPR013320">
    <property type="entry name" value="ConA-like_dom_sf"/>
</dbReference>
<feature type="domain" description="Laminin G" evidence="2">
    <location>
        <begin position="10"/>
        <end position="194"/>
    </location>
</feature>
<organism evidence="3">
    <name type="scientific">Graphocephala atropunctata</name>
    <dbReference type="NCBI Taxonomy" id="36148"/>
    <lineage>
        <taxon>Eukaryota</taxon>
        <taxon>Metazoa</taxon>
        <taxon>Ecdysozoa</taxon>
        <taxon>Arthropoda</taxon>
        <taxon>Hexapoda</taxon>
        <taxon>Insecta</taxon>
        <taxon>Pterygota</taxon>
        <taxon>Neoptera</taxon>
        <taxon>Paraneoptera</taxon>
        <taxon>Hemiptera</taxon>
        <taxon>Auchenorrhyncha</taxon>
        <taxon>Membracoidea</taxon>
        <taxon>Cicadellidae</taxon>
        <taxon>Cicadellinae</taxon>
        <taxon>Cicadellini</taxon>
        <taxon>Graphocephala</taxon>
    </lineage>
</organism>
<dbReference type="CDD" id="cd00110">
    <property type="entry name" value="LamG"/>
    <property type="match status" value="1"/>
</dbReference>
<protein>
    <recommendedName>
        <fullName evidence="2">Laminin G domain-containing protein</fullName>
    </recommendedName>
</protein>
<dbReference type="PROSITE" id="PS50025">
    <property type="entry name" value="LAM_G_DOMAIN"/>
    <property type="match status" value="1"/>
</dbReference>
<dbReference type="AlphaFoldDB" id="A0A1B6MIV4"/>
<gene>
    <name evidence="3" type="ORF">g.54104</name>
</gene>
<reference evidence="3" key="1">
    <citation type="submission" date="2015-11" db="EMBL/GenBank/DDBJ databases">
        <title>De novo transcriptome assembly of four potential Pierce s Disease insect vectors from Arizona vineyards.</title>
        <authorList>
            <person name="Tassone E.E."/>
        </authorList>
    </citation>
    <scope>NUCLEOTIDE SEQUENCE</scope>
</reference>
<comment type="caution">
    <text evidence="1">Lacks conserved residue(s) required for the propagation of feature annotation.</text>
</comment>
<feature type="non-terminal residue" evidence="3">
    <location>
        <position position="1"/>
    </location>
</feature>
<name>A0A1B6MIV4_9HEMI</name>
<dbReference type="SMART" id="SM00282">
    <property type="entry name" value="LamG"/>
    <property type="match status" value="1"/>
</dbReference>
<dbReference type="SUPFAM" id="SSF49899">
    <property type="entry name" value="Concanavalin A-like lectins/glucanases"/>
    <property type="match status" value="1"/>
</dbReference>
<dbReference type="InterPro" id="IPR001791">
    <property type="entry name" value="Laminin_G"/>
</dbReference>